<protein>
    <recommendedName>
        <fullName evidence="4">MFS transporter</fullName>
    </recommendedName>
</protein>
<accession>A0A4R4VGF9</accession>
<keyword evidence="1" id="KW-0472">Membrane</keyword>
<dbReference type="SUPFAM" id="SSF103473">
    <property type="entry name" value="MFS general substrate transporter"/>
    <property type="match status" value="1"/>
</dbReference>
<keyword evidence="3" id="KW-1185">Reference proteome</keyword>
<dbReference type="AlphaFoldDB" id="A0A4R4VGF9"/>
<gene>
    <name evidence="2" type="ORF">E1292_22700</name>
</gene>
<reference evidence="2 3" key="1">
    <citation type="submission" date="2019-03" db="EMBL/GenBank/DDBJ databases">
        <title>Draft genome sequences of novel Actinobacteria.</title>
        <authorList>
            <person name="Sahin N."/>
            <person name="Ay H."/>
            <person name="Saygin H."/>
        </authorList>
    </citation>
    <scope>NUCLEOTIDE SEQUENCE [LARGE SCALE GENOMIC DNA]</scope>
    <source>
        <strain evidence="2 3">KC310</strain>
    </source>
</reference>
<dbReference type="EMBL" id="SMKO01000061">
    <property type="protein sequence ID" value="TDD02757.1"/>
    <property type="molecule type" value="Genomic_DNA"/>
</dbReference>
<evidence type="ECO:0000313" key="2">
    <source>
        <dbReference type="EMBL" id="TDD02757.1"/>
    </source>
</evidence>
<organism evidence="2 3">
    <name type="scientific">Nonomuraea deserti</name>
    <dbReference type="NCBI Taxonomy" id="1848322"/>
    <lineage>
        <taxon>Bacteria</taxon>
        <taxon>Bacillati</taxon>
        <taxon>Actinomycetota</taxon>
        <taxon>Actinomycetes</taxon>
        <taxon>Streptosporangiales</taxon>
        <taxon>Streptosporangiaceae</taxon>
        <taxon>Nonomuraea</taxon>
    </lineage>
</organism>
<evidence type="ECO:0000313" key="3">
    <source>
        <dbReference type="Proteomes" id="UP000295258"/>
    </source>
</evidence>
<feature type="transmembrane region" description="Helical" evidence="1">
    <location>
        <begin position="51"/>
        <end position="72"/>
    </location>
</feature>
<proteinExistence type="predicted"/>
<evidence type="ECO:0008006" key="4">
    <source>
        <dbReference type="Google" id="ProtNLM"/>
    </source>
</evidence>
<feature type="transmembrane region" description="Helical" evidence="1">
    <location>
        <begin position="26"/>
        <end position="44"/>
    </location>
</feature>
<dbReference type="InterPro" id="IPR036259">
    <property type="entry name" value="MFS_trans_sf"/>
</dbReference>
<keyword evidence="1" id="KW-0812">Transmembrane</keyword>
<dbReference type="Proteomes" id="UP000295258">
    <property type="component" value="Unassembled WGS sequence"/>
</dbReference>
<evidence type="ECO:0000256" key="1">
    <source>
        <dbReference type="SAM" id="Phobius"/>
    </source>
</evidence>
<sequence length="89" mass="8560">MPIPAAVALGEVPADDAGAGSGVVNTAIQLGTALGIAVVGVIFFSPAGGGFGAATATTLWCNAAFFCAAALASPLLPGHRVREPGQAVL</sequence>
<comment type="caution">
    <text evidence="2">The sequence shown here is derived from an EMBL/GenBank/DDBJ whole genome shotgun (WGS) entry which is preliminary data.</text>
</comment>
<dbReference type="RefSeq" id="WP_132597235.1">
    <property type="nucleotide sequence ID" value="NZ_SMKO01000061.1"/>
</dbReference>
<name>A0A4R4VGF9_9ACTN</name>
<keyword evidence="1" id="KW-1133">Transmembrane helix</keyword>